<dbReference type="InterPro" id="IPR006674">
    <property type="entry name" value="HD_domain"/>
</dbReference>
<dbReference type="AlphaFoldDB" id="A0A9X3NV44"/>
<dbReference type="CDD" id="cd00077">
    <property type="entry name" value="HDc"/>
    <property type="match status" value="1"/>
</dbReference>
<sequence length="183" mass="20093">MPRRWAHTQGVAEQAATLTDVLGDDADLVTASAWLHDIGYSPALAETGFHPLDGARYLRRVERADERLCSLVAHHSGAMVEAEERGMLDELTGEFPLPDPELLSALTYSDMTTGPDGTHLPVERRLSEILERYAPGDLVHRAVTRSRPDLVKAVRSVEARESAFRRPAGRATRSADVGRGRSL</sequence>
<dbReference type="InterPro" id="IPR003607">
    <property type="entry name" value="HD/PDEase_dom"/>
</dbReference>
<dbReference type="Pfam" id="PF01966">
    <property type="entry name" value="HD"/>
    <property type="match status" value="1"/>
</dbReference>
<protein>
    <submittedName>
        <fullName evidence="3">HD domain-containing protein</fullName>
    </submittedName>
</protein>
<gene>
    <name evidence="3" type="ORF">LG943_10430</name>
</gene>
<dbReference type="EMBL" id="JAJAQC010000014">
    <property type="protein sequence ID" value="MDA0564741.1"/>
    <property type="molecule type" value="Genomic_DNA"/>
</dbReference>
<evidence type="ECO:0000256" key="1">
    <source>
        <dbReference type="SAM" id="MobiDB-lite"/>
    </source>
</evidence>
<comment type="caution">
    <text evidence="3">The sequence shown here is derived from an EMBL/GenBank/DDBJ whole genome shotgun (WGS) entry which is preliminary data.</text>
</comment>
<evidence type="ECO:0000313" key="3">
    <source>
        <dbReference type="EMBL" id="MDA0564741.1"/>
    </source>
</evidence>
<keyword evidence="4" id="KW-1185">Reference proteome</keyword>
<feature type="domain" description="HD" evidence="2">
    <location>
        <begin position="4"/>
        <end position="86"/>
    </location>
</feature>
<feature type="region of interest" description="Disordered" evidence="1">
    <location>
        <begin position="161"/>
        <end position="183"/>
    </location>
</feature>
<evidence type="ECO:0000259" key="2">
    <source>
        <dbReference type="Pfam" id="PF01966"/>
    </source>
</evidence>
<reference evidence="3" key="1">
    <citation type="submission" date="2021-10" db="EMBL/GenBank/DDBJ databases">
        <title>Streptomonospora sp. nov., isolated from mangrove soil.</title>
        <authorList>
            <person name="Chen X."/>
            <person name="Ge X."/>
            <person name="Liu W."/>
        </authorList>
    </citation>
    <scope>NUCLEOTIDE SEQUENCE</scope>
    <source>
        <strain evidence="3">S1-112</strain>
    </source>
</reference>
<proteinExistence type="predicted"/>
<dbReference type="Gene3D" id="1.10.3210.10">
    <property type="entry name" value="Hypothetical protein af1432"/>
    <property type="match status" value="1"/>
</dbReference>
<organism evidence="3 4">
    <name type="scientific">Streptomonospora mangrovi</name>
    <dbReference type="NCBI Taxonomy" id="2883123"/>
    <lineage>
        <taxon>Bacteria</taxon>
        <taxon>Bacillati</taxon>
        <taxon>Actinomycetota</taxon>
        <taxon>Actinomycetes</taxon>
        <taxon>Streptosporangiales</taxon>
        <taxon>Nocardiopsidaceae</taxon>
        <taxon>Streptomonospora</taxon>
    </lineage>
</organism>
<name>A0A9X3NV44_9ACTN</name>
<accession>A0A9X3NV44</accession>
<evidence type="ECO:0000313" key="4">
    <source>
        <dbReference type="Proteomes" id="UP001140076"/>
    </source>
</evidence>
<dbReference type="SUPFAM" id="SSF109604">
    <property type="entry name" value="HD-domain/PDEase-like"/>
    <property type="match status" value="1"/>
</dbReference>
<dbReference type="Proteomes" id="UP001140076">
    <property type="component" value="Unassembled WGS sequence"/>
</dbReference>